<dbReference type="GO" id="GO:0005634">
    <property type="term" value="C:nucleus"/>
    <property type="evidence" value="ECO:0007669"/>
    <property type="project" value="UniProtKB-SubCell"/>
</dbReference>
<reference evidence="9" key="1">
    <citation type="submission" date="2020-07" db="EMBL/GenBank/DDBJ databases">
        <authorList>
            <person name="Lin J."/>
        </authorList>
    </citation>
    <scope>NUCLEOTIDE SEQUENCE</scope>
</reference>
<gene>
    <name evidence="9" type="ORF">CB5_LOCUS23395</name>
</gene>
<dbReference type="SUPFAM" id="SSF118290">
    <property type="entry name" value="WRKY DNA-binding domain"/>
    <property type="match status" value="2"/>
</dbReference>
<dbReference type="EMBL" id="LR862134">
    <property type="protein sequence ID" value="CAD1840184.1"/>
    <property type="molecule type" value="Genomic_DNA"/>
</dbReference>
<feature type="compositionally biased region" description="Basic and acidic residues" evidence="7">
    <location>
        <begin position="485"/>
        <end position="496"/>
    </location>
</feature>
<dbReference type="InterPro" id="IPR044810">
    <property type="entry name" value="WRKY_plant"/>
</dbReference>
<name>A0A6V7QAG7_ANACO</name>
<feature type="domain" description="WRKY" evidence="8">
    <location>
        <begin position="216"/>
        <end position="280"/>
    </location>
</feature>
<dbReference type="GO" id="GO:0003700">
    <property type="term" value="F:DNA-binding transcription factor activity"/>
    <property type="evidence" value="ECO:0007669"/>
    <property type="project" value="InterPro"/>
</dbReference>
<dbReference type="SMART" id="SM00774">
    <property type="entry name" value="WRKY"/>
    <property type="match status" value="2"/>
</dbReference>
<keyword evidence="3" id="KW-0805">Transcription regulation</keyword>
<comment type="subcellular location">
    <subcellularLocation>
        <location evidence="1">Nucleus</location>
    </subcellularLocation>
</comment>
<evidence type="ECO:0000256" key="7">
    <source>
        <dbReference type="SAM" id="MobiDB-lite"/>
    </source>
</evidence>
<sequence>MLFLEVVCSKTVKQTRQQSSAQFCYGPLPCSHGGGGGGSGEVELSRRVAGGEGGGRAGPDIQFRSQGEGRSCGGGGGGVGVGMGDGRTFSQLLAGAMASPKAGSAPTRRRPPPILTVPVMAVPCFLAPAALIESSGFKGQFAMTHQAALASVTAQAQLQLQALNSQPSSLPHPILPTVSPAQLQQRSPSITDENSSTPKSEKPPLSEQKPQSTPALVSNTTTDGFNWRKYGQKQVKSSENSRSYYRCTTTSCSAKKKIERCPDGRVVEIVYRGGHNHEAPQKTRYPKERGPPSSGPSGDNETLQVPNKEANESETTTCKTEQNVGSETPEQQLYCSSDCEGDPGSKNEEDLSEEPEPNEGKMTENVATNPAPALKAVREPKVIVQTAYDVGHVTDGYRWRKYGQKIVKGNPNPRSYYRCTHDGCPVRKHVERASDDAKSIVITYEGKHNHEQPAFSCNDSKGSPRPSITAKGEQPNAPNAASDCEPPKDSLPHVDAESNGNKAIELGGEKALESAQTLLSIRTNPDGIKKPHFGENSPPVAVQNT</sequence>
<keyword evidence="4" id="KW-0238">DNA-binding</keyword>
<proteinExistence type="predicted"/>
<dbReference type="PANTHER" id="PTHR31221">
    <property type="entry name" value="WRKY TRANSCRIPTION FACTOR PROTEIN 1-RELATED"/>
    <property type="match status" value="1"/>
</dbReference>
<keyword evidence="2" id="KW-0677">Repeat</keyword>
<feature type="compositionally biased region" description="Polar residues" evidence="7">
    <location>
        <begin position="514"/>
        <end position="523"/>
    </location>
</feature>
<evidence type="ECO:0000256" key="6">
    <source>
        <dbReference type="ARBA" id="ARBA00023242"/>
    </source>
</evidence>
<evidence type="ECO:0000313" key="9">
    <source>
        <dbReference type="EMBL" id="CAD1840184.1"/>
    </source>
</evidence>
<feature type="compositionally biased region" description="Polar residues" evidence="7">
    <location>
        <begin position="295"/>
        <end position="305"/>
    </location>
</feature>
<feature type="region of interest" description="Disordered" evidence="7">
    <location>
        <begin position="447"/>
        <end position="545"/>
    </location>
</feature>
<dbReference type="FunFam" id="2.20.25.80:FF:000006">
    <property type="entry name" value="WRKY transcription factor"/>
    <property type="match status" value="2"/>
</dbReference>
<keyword evidence="6" id="KW-0539">Nucleus</keyword>
<feature type="compositionally biased region" description="Polar residues" evidence="7">
    <location>
        <begin position="313"/>
        <end position="335"/>
    </location>
</feature>
<dbReference type="Pfam" id="PF03106">
    <property type="entry name" value="WRKY"/>
    <property type="match status" value="2"/>
</dbReference>
<dbReference type="InterPro" id="IPR003657">
    <property type="entry name" value="WRKY_dom"/>
</dbReference>
<feature type="domain" description="WRKY" evidence="8">
    <location>
        <begin position="388"/>
        <end position="453"/>
    </location>
</feature>
<dbReference type="PROSITE" id="PS50811">
    <property type="entry name" value="WRKY"/>
    <property type="match status" value="2"/>
</dbReference>
<keyword evidence="5" id="KW-0804">Transcription</keyword>
<evidence type="ECO:0000259" key="8">
    <source>
        <dbReference type="PROSITE" id="PS50811"/>
    </source>
</evidence>
<feature type="compositionally biased region" description="Polar residues" evidence="7">
    <location>
        <begin position="179"/>
        <end position="198"/>
    </location>
</feature>
<feature type="compositionally biased region" description="Basic and acidic residues" evidence="7">
    <location>
        <begin position="275"/>
        <end position="290"/>
    </location>
</feature>
<feature type="region of interest" description="Disordered" evidence="7">
    <location>
        <begin position="50"/>
        <end position="69"/>
    </location>
</feature>
<dbReference type="PANTHER" id="PTHR31221:SF309">
    <property type="entry name" value="WRKY TRANSCRIPTION FACTOR 32-RELATED"/>
    <property type="match status" value="1"/>
</dbReference>
<feature type="region of interest" description="Disordered" evidence="7">
    <location>
        <begin position="167"/>
        <end position="240"/>
    </location>
</feature>
<evidence type="ECO:0000256" key="1">
    <source>
        <dbReference type="ARBA" id="ARBA00004123"/>
    </source>
</evidence>
<organism evidence="9">
    <name type="scientific">Ananas comosus var. bracteatus</name>
    <name type="common">red pineapple</name>
    <dbReference type="NCBI Taxonomy" id="296719"/>
    <lineage>
        <taxon>Eukaryota</taxon>
        <taxon>Viridiplantae</taxon>
        <taxon>Streptophyta</taxon>
        <taxon>Embryophyta</taxon>
        <taxon>Tracheophyta</taxon>
        <taxon>Spermatophyta</taxon>
        <taxon>Magnoliopsida</taxon>
        <taxon>Liliopsida</taxon>
        <taxon>Poales</taxon>
        <taxon>Bromeliaceae</taxon>
        <taxon>Bromelioideae</taxon>
        <taxon>Ananas</taxon>
    </lineage>
</organism>
<evidence type="ECO:0000256" key="3">
    <source>
        <dbReference type="ARBA" id="ARBA00023015"/>
    </source>
</evidence>
<dbReference type="GO" id="GO:0043565">
    <property type="term" value="F:sequence-specific DNA binding"/>
    <property type="evidence" value="ECO:0007669"/>
    <property type="project" value="InterPro"/>
</dbReference>
<dbReference type="AlphaFoldDB" id="A0A6V7QAG7"/>
<protein>
    <recommendedName>
        <fullName evidence="8">WRKY domain-containing protein</fullName>
    </recommendedName>
</protein>
<feature type="region of interest" description="Disordered" evidence="7">
    <location>
        <begin position="272"/>
        <end position="365"/>
    </location>
</feature>
<feature type="compositionally biased region" description="Polar residues" evidence="7">
    <location>
        <begin position="208"/>
        <end position="224"/>
    </location>
</feature>
<dbReference type="Gene3D" id="2.20.25.80">
    <property type="entry name" value="WRKY domain"/>
    <property type="match status" value="2"/>
</dbReference>
<dbReference type="InterPro" id="IPR036576">
    <property type="entry name" value="WRKY_dom_sf"/>
</dbReference>
<accession>A0A6V7QAG7</accession>
<evidence type="ECO:0000256" key="4">
    <source>
        <dbReference type="ARBA" id="ARBA00023125"/>
    </source>
</evidence>
<evidence type="ECO:0000256" key="2">
    <source>
        <dbReference type="ARBA" id="ARBA00022737"/>
    </source>
</evidence>
<evidence type="ECO:0000256" key="5">
    <source>
        <dbReference type="ARBA" id="ARBA00023163"/>
    </source>
</evidence>